<accession>A0AAD8SBW7</accession>
<dbReference type="AlphaFoldDB" id="A0AAD8SBW7"/>
<organism evidence="1 2">
    <name type="scientific">Lolium multiflorum</name>
    <name type="common">Italian ryegrass</name>
    <name type="synonym">Lolium perenne subsp. multiflorum</name>
    <dbReference type="NCBI Taxonomy" id="4521"/>
    <lineage>
        <taxon>Eukaryota</taxon>
        <taxon>Viridiplantae</taxon>
        <taxon>Streptophyta</taxon>
        <taxon>Embryophyta</taxon>
        <taxon>Tracheophyta</taxon>
        <taxon>Spermatophyta</taxon>
        <taxon>Magnoliopsida</taxon>
        <taxon>Liliopsida</taxon>
        <taxon>Poales</taxon>
        <taxon>Poaceae</taxon>
        <taxon>BOP clade</taxon>
        <taxon>Pooideae</taxon>
        <taxon>Poodae</taxon>
        <taxon>Poeae</taxon>
        <taxon>Poeae Chloroplast Group 2 (Poeae type)</taxon>
        <taxon>Loliodinae</taxon>
        <taxon>Loliinae</taxon>
        <taxon>Lolium</taxon>
    </lineage>
</organism>
<name>A0AAD8SBW7_LOLMU</name>
<comment type="caution">
    <text evidence="1">The sequence shown here is derived from an EMBL/GenBank/DDBJ whole genome shotgun (WGS) entry which is preliminary data.</text>
</comment>
<evidence type="ECO:0000313" key="1">
    <source>
        <dbReference type="EMBL" id="KAK1648803.1"/>
    </source>
</evidence>
<gene>
    <name evidence="1" type="ORF">QYE76_066608</name>
</gene>
<dbReference type="EMBL" id="JAUUTY010000004">
    <property type="protein sequence ID" value="KAK1648803.1"/>
    <property type="molecule type" value="Genomic_DNA"/>
</dbReference>
<protein>
    <submittedName>
        <fullName evidence="1">Uncharacterized protein</fullName>
    </submittedName>
</protein>
<evidence type="ECO:0000313" key="2">
    <source>
        <dbReference type="Proteomes" id="UP001231189"/>
    </source>
</evidence>
<dbReference type="Proteomes" id="UP001231189">
    <property type="component" value="Unassembled WGS sequence"/>
</dbReference>
<reference evidence="1" key="1">
    <citation type="submission" date="2023-07" db="EMBL/GenBank/DDBJ databases">
        <title>A chromosome-level genome assembly of Lolium multiflorum.</title>
        <authorList>
            <person name="Chen Y."/>
            <person name="Copetti D."/>
            <person name="Kolliker R."/>
            <person name="Studer B."/>
        </authorList>
    </citation>
    <scope>NUCLEOTIDE SEQUENCE</scope>
    <source>
        <strain evidence="1">02402/16</strain>
        <tissue evidence="1">Leaf</tissue>
    </source>
</reference>
<keyword evidence="2" id="KW-1185">Reference proteome</keyword>
<proteinExistence type="predicted"/>
<sequence length="69" mass="7613">MVRKGTHRYTKTIILDVKTQGVREFHGVMQVILYAVYRNNKSGSGAGGKMYGDATIYGKQVADGHHDEG</sequence>